<name>A0A6S6SUM8_9BACT</name>
<dbReference type="EMBL" id="CACVAU010000025">
    <property type="protein sequence ID" value="CAA6807005.1"/>
    <property type="molecule type" value="Genomic_DNA"/>
</dbReference>
<dbReference type="AlphaFoldDB" id="A0A6S6SUM8"/>
<reference evidence="1" key="1">
    <citation type="submission" date="2020-01" db="EMBL/GenBank/DDBJ databases">
        <authorList>
            <person name="Meier V. D."/>
            <person name="Meier V D."/>
        </authorList>
    </citation>
    <scope>NUCLEOTIDE SEQUENCE</scope>
    <source>
        <strain evidence="1">HLG_WM_MAG_05</strain>
    </source>
</reference>
<evidence type="ECO:0000313" key="1">
    <source>
        <dbReference type="EMBL" id="CAA6807005.1"/>
    </source>
</evidence>
<sequence>MKLDVIANGKRGVINITSEQFIIEDLKTHVCKKLELIESDFKVKVSCGDSPSIELVKVPSLSFNQKENLKSEVEVINAYFSYENNVYGDLCINICSSVDDVLPDRYHADNNGLSYILKCNERVVKLEGYNGHWIEFMKNTEPNKIIDVFNNANKLLYKIRIIRRPPRKCEGCNDKDYREWREKHKEFLRIFWSGREMNKDEDIFSNTPIYVTELNMRSNDVDSLKGAYWSLIAEYRKIFVIGGLYITLKGTEVFISSELGAKEKIFDMNSADSIKAFMKREI</sequence>
<accession>A0A6S6SUM8</accession>
<organism evidence="1">
    <name type="scientific">uncultured Sulfurovum sp</name>
    <dbReference type="NCBI Taxonomy" id="269237"/>
    <lineage>
        <taxon>Bacteria</taxon>
        <taxon>Pseudomonadati</taxon>
        <taxon>Campylobacterota</taxon>
        <taxon>Epsilonproteobacteria</taxon>
        <taxon>Campylobacterales</taxon>
        <taxon>Sulfurovaceae</taxon>
        <taxon>Sulfurovum</taxon>
        <taxon>environmental samples</taxon>
    </lineage>
</organism>
<proteinExistence type="predicted"/>
<protein>
    <submittedName>
        <fullName evidence="1">Uncharacterized protein</fullName>
    </submittedName>
</protein>
<gene>
    <name evidence="1" type="ORF">HELGO_WM12995</name>
</gene>